<dbReference type="OrthoDB" id="10048028at2759"/>
<keyword evidence="5" id="KW-0675">Receptor</keyword>
<dbReference type="EMBL" id="VIIS01001906">
    <property type="protein sequence ID" value="KAF0291109.1"/>
    <property type="molecule type" value="Genomic_DNA"/>
</dbReference>
<dbReference type="InterPro" id="IPR011029">
    <property type="entry name" value="DEATH-like_dom_sf"/>
</dbReference>
<accession>A0A6A4VD84</accession>
<feature type="repeat" description="TNFR-Cys" evidence="1">
    <location>
        <begin position="97"/>
        <end position="136"/>
    </location>
</feature>
<comment type="caution">
    <text evidence="5">The sequence shown here is derived from an EMBL/GenBank/DDBJ whole genome shotgun (WGS) entry which is preliminary data.</text>
</comment>
<evidence type="ECO:0000313" key="5">
    <source>
        <dbReference type="EMBL" id="KAF0291109.1"/>
    </source>
</evidence>
<dbReference type="GO" id="GO:0015026">
    <property type="term" value="F:coreceptor activity"/>
    <property type="evidence" value="ECO:0007669"/>
    <property type="project" value="TreeGrafter"/>
</dbReference>
<dbReference type="GO" id="GO:0007266">
    <property type="term" value="P:Rho protein signal transduction"/>
    <property type="evidence" value="ECO:0007669"/>
    <property type="project" value="TreeGrafter"/>
</dbReference>
<dbReference type="Gene3D" id="6.10.250.1780">
    <property type="match status" value="1"/>
</dbReference>
<feature type="disulfide bond" evidence="1">
    <location>
        <begin position="77"/>
        <end position="95"/>
    </location>
</feature>
<keyword evidence="2" id="KW-0812">Transmembrane</keyword>
<feature type="domain" description="TNFR-Cys" evidence="4">
    <location>
        <begin position="97"/>
        <end position="136"/>
    </location>
</feature>
<proteinExistence type="predicted"/>
<feature type="disulfide bond" evidence="1">
    <location>
        <begin position="38"/>
        <end position="56"/>
    </location>
</feature>
<dbReference type="PROSITE" id="PS50050">
    <property type="entry name" value="TNFR_NGFR_2"/>
    <property type="match status" value="3"/>
</dbReference>
<feature type="signal peptide" evidence="3">
    <location>
        <begin position="1"/>
        <end position="20"/>
    </location>
</feature>
<keyword evidence="6" id="KW-1185">Reference proteome</keyword>
<dbReference type="GO" id="GO:0005886">
    <property type="term" value="C:plasma membrane"/>
    <property type="evidence" value="ECO:0007669"/>
    <property type="project" value="TreeGrafter"/>
</dbReference>
<organism evidence="5 6">
    <name type="scientific">Amphibalanus amphitrite</name>
    <name type="common">Striped barnacle</name>
    <name type="synonym">Balanus amphitrite</name>
    <dbReference type="NCBI Taxonomy" id="1232801"/>
    <lineage>
        <taxon>Eukaryota</taxon>
        <taxon>Metazoa</taxon>
        <taxon>Ecdysozoa</taxon>
        <taxon>Arthropoda</taxon>
        <taxon>Crustacea</taxon>
        <taxon>Multicrustacea</taxon>
        <taxon>Cirripedia</taxon>
        <taxon>Thoracica</taxon>
        <taxon>Thoracicalcarea</taxon>
        <taxon>Balanomorpha</taxon>
        <taxon>Balanoidea</taxon>
        <taxon>Balanidae</taxon>
        <taxon>Amphibalaninae</taxon>
        <taxon>Amphibalanus</taxon>
    </lineage>
</organism>
<dbReference type="PANTHER" id="PTHR46605:SF2">
    <property type="entry name" value="TNFR-CYS DOMAIN-CONTAINING PROTEIN"/>
    <property type="match status" value="1"/>
</dbReference>
<feature type="repeat" description="TNFR-Cys" evidence="1">
    <location>
        <begin position="57"/>
        <end position="95"/>
    </location>
</feature>
<keyword evidence="2" id="KW-0472">Membrane</keyword>
<dbReference type="GO" id="GO:0009986">
    <property type="term" value="C:cell surface"/>
    <property type="evidence" value="ECO:0007669"/>
    <property type="project" value="TreeGrafter"/>
</dbReference>
<dbReference type="InterPro" id="IPR052302">
    <property type="entry name" value="Neurotrophin_rcpt-DD"/>
</dbReference>
<evidence type="ECO:0000256" key="2">
    <source>
        <dbReference type="SAM" id="Phobius"/>
    </source>
</evidence>
<evidence type="ECO:0000256" key="1">
    <source>
        <dbReference type="PROSITE-ProRule" id="PRU00206"/>
    </source>
</evidence>
<evidence type="ECO:0000313" key="6">
    <source>
        <dbReference type="Proteomes" id="UP000440578"/>
    </source>
</evidence>
<feature type="disulfide bond" evidence="1">
    <location>
        <begin position="74"/>
        <end position="87"/>
    </location>
</feature>
<dbReference type="PROSITE" id="PS00652">
    <property type="entry name" value="TNFR_NGFR_1"/>
    <property type="match status" value="1"/>
</dbReference>
<feature type="disulfide bond" evidence="1">
    <location>
        <begin position="35"/>
        <end position="48"/>
    </location>
</feature>
<keyword evidence="3" id="KW-0732">Signal</keyword>
<keyword evidence="1" id="KW-1015">Disulfide bond</keyword>
<feature type="transmembrane region" description="Helical" evidence="2">
    <location>
        <begin position="232"/>
        <end position="252"/>
    </location>
</feature>
<sequence length="348" mass="37563">MASAMAAVLWLMLALPLASALECGPDQYRLGGRCCSRCPEHARQTGPCTADADTVCECAPGHWLDPQAGACRPCRLCRPGHGASRPCSPHHNAVCRACPEDTYSHQGERGAVRECVRCSVCRADQVNIQNCTATQDYRLHGRRQRSMERRTPLRAGGVRRERALGAPLCGARGRLITLADPEGEVEWLCADRGCQSDKSFNVLSEGGSGSELTLSAGTAADPWPAEHSSSDIPIYCGILGTVIVVLLLYVAVRHWKLRAAPQKASPAAAPSAVVVARPASDTDSSAGCPQIEPLFPVPLKKRLTEMPVTERREIETQLCNHPTNNWTALAAVLGYSKQHVRQIQEQAC</sequence>
<dbReference type="SUPFAM" id="SSF57586">
    <property type="entry name" value="TNF receptor-like"/>
    <property type="match status" value="1"/>
</dbReference>
<dbReference type="Gene3D" id="1.10.533.10">
    <property type="entry name" value="Death Domain, Fas"/>
    <property type="match status" value="1"/>
</dbReference>
<feature type="domain" description="TNFR-Cys" evidence="4">
    <location>
        <begin position="22"/>
        <end position="56"/>
    </location>
</feature>
<feature type="domain" description="TNFR-Cys" evidence="4">
    <location>
        <begin position="57"/>
        <end position="95"/>
    </location>
</feature>
<dbReference type="SMART" id="SM00208">
    <property type="entry name" value="TNFR"/>
    <property type="match status" value="3"/>
</dbReference>
<reference evidence="5 6" key="1">
    <citation type="submission" date="2019-07" db="EMBL/GenBank/DDBJ databases">
        <title>Draft genome assembly of a fouling barnacle, Amphibalanus amphitrite (Darwin, 1854): The first reference genome for Thecostraca.</title>
        <authorList>
            <person name="Kim W."/>
        </authorList>
    </citation>
    <scope>NUCLEOTIDE SEQUENCE [LARGE SCALE GENOMIC DNA]</scope>
    <source>
        <strain evidence="5">SNU_AA5</strain>
        <tissue evidence="5">Soma without cirri and trophi</tissue>
    </source>
</reference>
<dbReference type="AlphaFoldDB" id="A0A6A4VD84"/>
<feature type="repeat" description="TNFR-Cys" evidence="1">
    <location>
        <begin position="22"/>
        <end position="56"/>
    </location>
</feature>
<dbReference type="Pfam" id="PF00020">
    <property type="entry name" value="TNFR_c6"/>
    <property type="match status" value="2"/>
</dbReference>
<dbReference type="GO" id="GO:0048406">
    <property type="term" value="F:nerve growth factor binding"/>
    <property type="evidence" value="ECO:0007669"/>
    <property type="project" value="TreeGrafter"/>
</dbReference>
<protein>
    <submittedName>
        <fullName evidence="5">Tumor necrosis factor receptor superfamily member 16</fullName>
    </submittedName>
</protein>
<name>A0A6A4VD84_AMPAM</name>
<comment type="caution">
    <text evidence="1">Lacks conserved residue(s) required for the propagation of feature annotation.</text>
</comment>
<dbReference type="Proteomes" id="UP000440578">
    <property type="component" value="Unassembled WGS sequence"/>
</dbReference>
<evidence type="ECO:0000259" key="4">
    <source>
        <dbReference type="PROSITE" id="PS50050"/>
    </source>
</evidence>
<dbReference type="Gene3D" id="2.10.50.10">
    <property type="entry name" value="Tumor Necrosis Factor Receptor, subunit A, domain 2"/>
    <property type="match status" value="2"/>
</dbReference>
<gene>
    <name evidence="5" type="primary">NGFR</name>
    <name evidence="5" type="ORF">FJT64_010732</name>
</gene>
<dbReference type="GO" id="GO:0005035">
    <property type="term" value="F:death receptor activity"/>
    <property type="evidence" value="ECO:0007669"/>
    <property type="project" value="TreeGrafter"/>
</dbReference>
<feature type="disulfide bond" evidence="1">
    <location>
        <begin position="118"/>
        <end position="131"/>
    </location>
</feature>
<dbReference type="PANTHER" id="PTHR46605">
    <property type="entry name" value="TUMOR NECROSIS FACTOR RECEPTOR"/>
    <property type="match status" value="1"/>
</dbReference>
<dbReference type="InterPro" id="IPR001368">
    <property type="entry name" value="TNFR/NGFR_Cys_rich_reg"/>
</dbReference>
<evidence type="ECO:0000256" key="3">
    <source>
        <dbReference type="SAM" id="SignalP"/>
    </source>
</evidence>
<feature type="chain" id="PRO_5025401015" evidence="3">
    <location>
        <begin position="21"/>
        <end position="348"/>
    </location>
</feature>
<keyword evidence="2" id="KW-1133">Transmembrane helix</keyword>